<keyword evidence="1" id="KW-0175">Coiled coil</keyword>
<evidence type="ECO:0000256" key="1">
    <source>
        <dbReference type="SAM" id="Coils"/>
    </source>
</evidence>
<feature type="region of interest" description="Disordered" evidence="2">
    <location>
        <begin position="77"/>
        <end position="101"/>
    </location>
</feature>
<evidence type="ECO:0000256" key="3">
    <source>
        <dbReference type="SAM" id="Phobius"/>
    </source>
</evidence>
<proteinExistence type="predicted"/>
<accession>A0ABW3NQV2</accession>
<dbReference type="Proteomes" id="UP001597131">
    <property type="component" value="Unassembled WGS sequence"/>
</dbReference>
<evidence type="ECO:0008006" key="6">
    <source>
        <dbReference type="Google" id="ProtNLM"/>
    </source>
</evidence>
<sequence>MAQDIRDMFKDEKAWTSEKLKEGHEERFAARLDKAFPKEKKAAKHNFMFLKIAAVIVVALGVGFYFLSPQDPFKANPVADSPAPVEQQEQETEQPVKENQFQLSEVSPQFKKIEDYYLGSLNIELAKLDVNDENKALIDAFMKQLAELDKEYQRLNAEFNEAGANEQTVEAMVANLQLRLELLFKLKNKLKEINQSKNENYENLQA</sequence>
<evidence type="ECO:0000313" key="5">
    <source>
        <dbReference type="Proteomes" id="UP001597131"/>
    </source>
</evidence>
<keyword evidence="3" id="KW-0472">Membrane</keyword>
<evidence type="ECO:0000256" key="2">
    <source>
        <dbReference type="SAM" id="MobiDB-lite"/>
    </source>
</evidence>
<feature type="transmembrane region" description="Helical" evidence="3">
    <location>
        <begin position="48"/>
        <end position="67"/>
    </location>
</feature>
<dbReference type="EMBL" id="JBHTLI010000001">
    <property type="protein sequence ID" value="MFD1095206.1"/>
    <property type="molecule type" value="Genomic_DNA"/>
</dbReference>
<evidence type="ECO:0000313" key="4">
    <source>
        <dbReference type="EMBL" id="MFD1095206.1"/>
    </source>
</evidence>
<comment type="caution">
    <text evidence="4">The sequence shown here is derived from an EMBL/GenBank/DDBJ whole genome shotgun (WGS) entry which is preliminary data.</text>
</comment>
<organism evidence="4 5">
    <name type="scientific">Salegentibacter chungangensis</name>
    <dbReference type="NCBI Taxonomy" id="1335724"/>
    <lineage>
        <taxon>Bacteria</taxon>
        <taxon>Pseudomonadati</taxon>
        <taxon>Bacteroidota</taxon>
        <taxon>Flavobacteriia</taxon>
        <taxon>Flavobacteriales</taxon>
        <taxon>Flavobacteriaceae</taxon>
        <taxon>Salegentibacter</taxon>
    </lineage>
</organism>
<keyword evidence="3" id="KW-0812">Transmembrane</keyword>
<keyword evidence="5" id="KW-1185">Reference proteome</keyword>
<name>A0ABW3NQV2_9FLAO</name>
<reference evidence="5" key="1">
    <citation type="journal article" date="2019" name="Int. J. Syst. Evol. Microbiol.">
        <title>The Global Catalogue of Microorganisms (GCM) 10K type strain sequencing project: providing services to taxonomists for standard genome sequencing and annotation.</title>
        <authorList>
            <consortium name="The Broad Institute Genomics Platform"/>
            <consortium name="The Broad Institute Genome Sequencing Center for Infectious Disease"/>
            <person name="Wu L."/>
            <person name="Ma J."/>
        </authorList>
    </citation>
    <scope>NUCLEOTIDE SEQUENCE [LARGE SCALE GENOMIC DNA]</scope>
    <source>
        <strain evidence="5">CCUG 64793</strain>
    </source>
</reference>
<dbReference type="RefSeq" id="WP_380743748.1">
    <property type="nucleotide sequence ID" value="NZ_JBHTLI010000001.1"/>
</dbReference>
<feature type="coiled-coil region" evidence="1">
    <location>
        <begin position="131"/>
        <end position="165"/>
    </location>
</feature>
<gene>
    <name evidence="4" type="ORF">ACFQ3Q_05550</name>
</gene>
<protein>
    <recommendedName>
        <fullName evidence="6">Anti-sigma factor</fullName>
    </recommendedName>
</protein>
<keyword evidence="3" id="KW-1133">Transmembrane helix</keyword>